<dbReference type="InterPro" id="IPR038200">
    <property type="entry name" value="GW_dom_sf"/>
</dbReference>
<dbReference type="PROSITE" id="PS51904">
    <property type="entry name" value="GLYCOSYL_HYDROL_F25_2"/>
    <property type="match status" value="1"/>
</dbReference>
<dbReference type="GO" id="GO:0016998">
    <property type="term" value="P:cell wall macromolecule catabolic process"/>
    <property type="evidence" value="ECO:0007669"/>
    <property type="project" value="InterPro"/>
</dbReference>
<dbReference type="GO" id="GO:0003796">
    <property type="term" value="F:lysozyme activity"/>
    <property type="evidence" value="ECO:0007669"/>
    <property type="project" value="InterPro"/>
</dbReference>
<dbReference type="PANTHER" id="PTHR34135:SF1">
    <property type="entry name" value="GLYCOSYL HYDROLASE FAMILY 25"/>
    <property type="match status" value="1"/>
</dbReference>
<dbReference type="PATRIC" id="fig|1423802.4.peg.1580"/>
<organism evidence="6 7">
    <name type="scientific">Lentilactobacillus senioris DSM 24302 = JCM 17472</name>
    <dbReference type="NCBI Taxonomy" id="1423802"/>
    <lineage>
        <taxon>Bacteria</taxon>
        <taxon>Bacillati</taxon>
        <taxon>Bacillota</taxon>
        <taxon>Bacilli</taxon>
        <taxon>Lactobacillales</taxon>
        <taxon>Lactobacillaceae</taxon>
        <taxon>Lentilactobacillus</taxon>
    </lineage>
</organism>
<gene>
    <name evidence="6" type="ORF">FC56_GL001559</name>
</gene>
<dbReference type="PANTHER" id="PTHR34135">
    <property type="entry name" value="LYSOZYME"/>
    <property type="match status" value="1"/>
</dbReference>
<evidence type="ECO:0000313" key="6">
    <source>
        <dbReference type="EMBL" id="KRM94600.1"/>
    </source>
</evidence>
<keyword evidence="2 4" id="KW-0732">Signal</keyword>
<feature type="region of interest" description="Disordered" evidence="3">
    <location>
        <begin position="256"/>
        <end position="298"/>
    </location>
</feature>
<dbReference type="GO" id="GO:0016052">
    <property type="term" value="P:carbohydrate catabolic process"/>
    <property type="evidence" value="ECO:0007669"/>
    <property type="project" value="TreeGrafter"/>
</dbReference>
<reference evidence="6 7" key="1">
    <citation type="journal article" date="2015" name="Genome Announc.">
        <title>Expanding the biotechnology potential of lactobacilli through comparative genomics of 213 strains and associated genera.</title>
        <authorList>
            <person name="Sun Z."/>
            <person name="Harris H.M."/>
            <person name="McCann A."/>
            <person name="Guo C."/>
            <person name="Argimon S."/>
            <person name="Zhang W."/>
            <person name="Yang X."/>
            <person name="Jeffery I.B."/>
            <person name="Cooney J.C."/>
            <person name="Kagawa T.F."/>
            <person name="Liu W."/>
            <person name="Song Y."/>
            <person name="Salvetti E."/>
            <person name="Wrobel A."/>
            <person name="Rasinkangas P."/>
            <person name="Parkhill J."/>
            <person name="Rea M.C."/>
            <person name="O'Sullivan O."/>
            <person name="Ritari J."/>
            <person name="Douillard F.P."/>
            <person name="Paul Ross R."/>
            <person name="Yang R."/>
            <person name="Briner A.E."/>
            <person name="Felis G.E."/>
            <person name="de Vos W.M."/>
            <person name="Barrangou R."/>
            <person name="Klaenhammer T.R."/>
            <person name="Caufield P.W."/>
            <person name="Cui Y."/>
            <person name="Zhang H."/>
            <person name="O'Toole P.W."/>
        </authorList>
    </citation>
    <scope>NUCLEOTIDE SEQUENCE [LARGE SCALE GENOMIC DNA]</scope>
    <source>
        <strain evidence="6 7">DSM 24302</strain>
    </source>
</reference>
<dbReference type="RefSeq" id="WP_056977885.1">
    <property type="nucleotide sequence ID" value="NZ_AYZR01000004.1"/>
</dbReference>
<comment type="caution">
    <text evidence="6">The sequence shown here is derived from an EMBL/GenBank/DDBJ whole genome shotgun (WGS) entry which is preliminary data.</text>
</comment>
<evidence type="ECO:0000313" key="7">
    <source>
        <dbReference type="Proteomes" id="UP000051256"/>
    </source>
</evidence>
<proteinExistence type="inferred from homology"/>
<feature type="chain" id="PRO_5039078798" evidence="4">
    <location>
        <begin position="27"/>
        <end position="462"/>
    </location>
</feature>
<evidence type="ECO:0000256" key="2">
    <source>
        <dbReference type="ARBA" id="ARBA00022729"/>
    </source>
</evidence>
<name>A0A0R2CS83_9LACO</name>
<evidence type="ECO:0000256" key="1">
    <source>
        <dbReference type="ARBA" id="ARBA00010646"/>
    </source>
</evidence>
<evidence type="ECO:0000256" key="4">
    <source>
        <dbReference type="SAM" id="SignalP"/>
    </source>
</evidence>
<dbReference type="Proteomes" id="UP000051256">
    <property type="component" value="Unassembled WGS sequence"/>
</dbReference>
<dbReference type="SUPFAM" id="SSF51445">
    <property type="entry name" value="(Trans)glycosidases"/>
    <property type="match status" value="1"/>
</dbReference>
<protein>
    <submittedName>
        <fullName evidence="6">Lysozyme domain-containing protein</fullName>
    </submittedName>
</protein>
<keyword evidence="7" id="KW-1185">Reference proteome</keyword>
<dbReference type="PROSITE" id="PS51780">
    <property type="entry name" value="GW"/>
    <property type="match status" value="1"/>
</dbReference>
<comment type="similarity">
    <text evidence="1">Belongs to the glycosyl hydrolase 25 family.</text>
</comment>
<evidence type="ECO:0000256" key="3">
    <source>
        <dbReference type="SAM" id="MobiDB-lite"/>
    </source>
</evidence>
<evidence type="ECO:0000259" key="5">
    <source>
        <dbReference type="PROSITE" id="PS51780"/>
    </source>
</evidence>
<dbReference type="InterPro" id="IPR017853">
    <property type="entry name" value="GH"/>
</dbReference>
<dbReference type="InterPro" id="IPR002053">
    <property type="entry name" value="Glyco_hydro_25"/>
</dbReference>
<dbReference type="Gene3D" id="2.30.30.170">
    <property type="match status" value="2"/>
</dbReference>
<dbReference type="Pfam" id="PF13457">
    <property type="entry name" value="GW"/>
    <property type="match status" value="2"/>
</dbReference>
<dbReference type="STRING" id="1423802.FC56_GL001559"/>
<dbReference type="InterPro" id="IPR025987">
    <property type="entry name" value="GW_dom"/>
</dbReference>
<feature type="domain" description="GW" evidence="5">
    <location>
        <begin position="300"/>
        <end position="383"/>
    </location>
</feature>
<dbReference type="Pfam" id="PF01183">
    <property type="entry name" value="Glyco_hydro_25"/>
    <property type="match status" value="1"/>
</dbReference>
<sequence>MTTRLGKALLGLGLVGGMLMAGGATASADTTLSEKPAGTMGSSYPVQQYNAFAKSRVSISRSNSVPDLSEWQGSFTDAQVKKLKDQVPFVILRVQYGSDYKDKTFNHNVALMQKYGVPYGVYSFSQYSSASDAKTEARDLYNRAPDAEFYVNDYEDQTSSGNTNTAATNWYNTIKPLAGSRKVLLYSYASFMQSYASKAVKDYDGFWLAAYQTSEPTTASHVLWQYTDSYYMSSLGQSVDASVSTSKDSSWFLSGASTGSDSNTGSDNSGDTDNTGSTDPDDSTGSNNSNSTTKPSSNFNYVNIDSQFTVKNNPGHNFFNHIPNEGRYSYKKLHNGSAYAGKNITVDSQGTIKSGSSHSYYRAYYKGKKIGWIYDKALAAKITYTSPSLKVKVKANPTSNFYNHITNSKYTVKKTHNGSAYAGKTLTVNAAGVKYGWKTPYYRAYYNGKLVGWIYGASVDVK</sequence>
<dbReference type="Gene3D" id="3.20.20.80">
    <property type="entry name" value="Glycosidases"/>
    <property type="match status" value="1"/>
</dbReference>
<accession>A0A0R2CS83</accession>
<dbReference type="GO" id="GO:0009253">
    <property type="term" value="P:peptidoglycan catabolic process"/>
    <property type="evidence" value="ECO:0007669"/>
    <property type="project" value="InterPro"/>
</dbReference>
<dbReference type="EMBL" id="AYZR01000004">
    <property type="protein sequence ID" value="KRM94600.1"/>
    <property type="molecule type" value="Genomic_DNA"/>
</dbReference>
<dbReference type="AlphaFoldDB" id="A0A0R2CS83"/>
<dbReference type="SUPFAM" id="SSF82057">
    <property type="entry name" value="Prokaryotic SH3-related domain"/>
    <property type="match status" value="1"/>
</dbReference>
<feature type="signal peptide" evidence="4">
    <location>
        <begin position="1"/>
        <end position="26"/>
    </location>
</feature>